<dbReference type="InterPro" id="IPR017946">
    <property type="entry name" value="PLC-like_Pdiesterase_TIM-brl"/>
</dbReference>
<evidence type="ECO:0000256" key="2">
    <source>
        <dbReference type="SAM" id="SignalP"/>
    </source>
</evidence>
<organism evidence="3 4">
    <name type="scientific">Tortispora caseinolytica NRRL Y-17796</name>
    <dbReference type="NCBI Taxonomy" id="767744"/>
    <lineage>
        <taxon>Eukaryota</taxon>
        <taxon>Fungi</taxon>
        <taxon>Dikarya</taxon>
        <taxon>Ascomycota</taxon>
        <taxon>Saccharomycotina</taxon>
        <taxon>Trigonopsidomycetes</taxon>
        <taxon>Trigonopsidales</taxon>
        <taxon>Trigonopsidaceae</taxon>
        <taxon>Tortispora</taxon>
    </lineage>
</organism>
<dbReference type="OrthoDB" id="4153866at2759"/>
<keyword evidence="2" id="KW-0732">Signal</keyword>
<dbReference type="InterPro" id="IPR051236">
    <property type="entry name" value="HAT_RTT109-like"/>
</dbReference>
<evidence type="ECO:0000313" key="3">
    <source>
        <dbReference type="EMBL" id="ODV88420.1"/>
    </source>
</evidence>
<comment type="similarity">
    <text evidence="1">Belongs to the AIM6 family.</text>
</comment>
<proteinExistence type="inferred from homology"/>
<feature type="chain" id="PRO_5009163107" description="Altered inheritance of mitochondria protein 6" evidence="2">
    <location>
        <begin position="20"/>
        <end position="296"/>
    </location>
</feature>
<protein>
    <recommendedName>
        <fullName evidence="5">Altered inheritance of mitochondria protein 6</fullName>
    </recommendedName>
</protein>
<dbReference type="PANTHER" id="PTHR31571:SF5">
    <property type="entry name" value="ALTERED INHERITANCE OF MITOCHONDRIA PROTEIN 6"/>
    <property type="match status" value="1"/>
</dbReference>
<evidence type="ECO:0000313" key="4">
    <source>
        <dbReference type="Proteomes" id="UP000095023"/>
    </source>
</evidence>
<accession>A0A1E4T9J0</accession>
<dbReference type="EMBL" id="KV453844">
    <property type="protein sequence ID" value="ODV88420.1"/>
    <property type="molecule type" value="Genomic_DNA"/>
</dbReference>
<reference evidence="4" key="1">
    <citation type="submission" date="2016-02" db="EMBL/GenBank/DDBJ databases">
        <title>Comparative genomics of biotechnologically important yeasts.</title>
        <authorList>
            <consortium name="DOE Joint Genome Institute"/>
            <person name="Riley R."/>
            <person name="Haridas S."/>
            <person name="Wolfe K.H."/>
            <person name="Lopes M.R."/>
            <person name="Hittinger C.T."/>
            <person name="Goker M."/>
            <person name="Salamov A."/>
            <person name="Wisecaver J."/>
            <person name="Long T.M."/>
            <person name="Aerts A.L."/>
            <person name="Barry K."/>
            <person name="Choi C."/>
            <person name="Clum A."/>
            <person name="Coughlan A.Y."/>
            <person name="Deshpande S."/>
            <person name="Douglass A.P."/>
            <person name="Hanson S.J."/>
            <person name="Klenk H.-P."/>
            <person name="Labutti K."/>
            <person name="Lapidus A."/>
            <person name="Lindquist E."/>
            <person name="Lipzen A."/>
            <person name="Meier-Kolthoff J.P."/>
            <person name="Ohm R.A."/>
            <person name="Otillar R.P."/>
            <person name="Pangilinan J."/>
            <person name="Peng Y."/>
            <person name="Rokas A."/>
            <person name="Rosa C.A."/>
            <person name="Scheuner C."/>
            <person name="Sibirny A.A."/>
            <person name="Slot J.C."/>
            <person name="Stielow J.B."/>
            <person name="Sun H."/>
            <person name="Kurtzman C.P."/>
            <person name="Blackwell M."/>
            <person name="Jeffries T.W."/>
            <person name="Grigoriev I.V."/>
        </authorList>
    </citation>
    <scope>NUCLEOTIDE SEQUENCE [LARGE SCALE GENOMIC DNA]</scope>
    <source>
        <strain evidence="4">NRRL Y-17796</strain>
    </source>
</reference>
<dbReference type="AlphaFoldDB" id="A0A1E4T9J0"/>
<dbReference type="GO" id="GO:0008081">
    <property type="term" value="F:phosphoric diester hydrolase activity"/>
    <property type="evidence" value="ECO:0007669"/>
    <property type="project" value="InterPro"/>
</dbReference>
<dbReference type="SUPFAM" id="SSF51695">
    <property type="entry name" value="PLC-like phosphodiesterases"/>
    <property type="match status" value="1"/>
</dbReference>
<dbReference type="Proteomes" id="UP000095023">
    <property type="component" value="Unassembled WGS sequence"/>
</dbReference>
<feature type="signal peptide" evidence="2">
    <location>
        <begin position="1"/>
        <end position="19"/>
    </location>
</feature>
<evidence type="ECO:0000256" key="1">
    <source>
        <dbReference type="ARBA" id="ARBA00008858"/>
    </source>
</evidence>
<name>A0A1E4T9J0_9ASCO</name>
<gene>
    <name evidence="3" type="ORF">CANCADRAFT_4557</name>
</gene>
<keyword evidence="4" id="KW-1185">Reference proteome</keyword>
<sequence>MKVFAAVLLLGAILPLASAVHPFFFSWRRGITADQSVKKIHSHNDYWRKTPLVDALRLGVQSVEADVWKVSETLYVGHDLHSLSESRTFDSLYVQPLLKYLDRTNKRSPLLPVGLQPAGLFDTNCSATLYLFVDIKTGPADTAKSIRRELAPLRRRGWLTTLREDGVLVPAPVTVVLTGNLPESDTLFTPSGARDMFFDADLAASDNSPYDARLTPFASCDLQSLVGEITQVDGLSAAQIKTVTDRVRHMHSYGVQTRVWGIPEWPITLRNNIWHQLYSAGNDFLCTDAIESAAEF</sequence>
<dbReference type="PANTHER" id="PTHR31571">
    <property type="entry name" value="ALTERED INHERITANCE OF MITOCHONDRIA PROTEIN 6"/>
    <property type="match status" value="1"/>
</dbReference>
<evidence type="ECO:0008006" key="5">
    <source>
        <dbReference type="Google" id="ProtNLM"/>
    </source>
</evidence>
<dbReference type="GO" id="GO:0006629">
    <property type="term" value="P:lipid metabolic process"/>
    <property type="evidence" value="ECO:0007669"/>
    <property type="project" value="InterPro"/>
</dbReference>